<dbReference type="Proteomes" id="UP001362999">
    <property type="component" value="Unassembled WGS sequence"/>
</dbReference>
<feature type="domain" description="Beta-lactamase-related" evidence="1">
    <location>
        <begin position="16"/>
        <end position="402"/>
    </location>
</feature>
<accession>A0AAW0C3A2</accession>
<evidence type="ECO:0000313" key="2">
    <source>
        <dbReference type="EMBL" id="KAK7033422.1"/>
    </source>
</evidence>
<name>A0AAW0C3A2_9AGAR</name>
<keyword evidence="3" id="KW-1185">Reference proteome</keyword>
<organism evidence="2 3">
    <name type="scientific">Favolaschia claudopus</name>
    <dbReference type="NCBI Taxonomy" id="2862362"/>
    <lineage>
        <taxon>Eukaryota</taxon>
        <taxon>Fungi</taxon>
        <taxon>Dikarya</taxon>
        <taxon>Basidiomycota</taxon>
        <taxon>Agaricomycotina</taxon>
        <taxon>Agaricomycetes</taxon>
        <taxon>Agaricomycetidae</taxon>
        <taxon>Agaricales</taxon>
        <taxon>Marasmiineae</taxon>
        <taxon>Mycenaceae</taxon>
        <taxon>Favolaschia</taxon>
    </lineage>
</organism>
<dbReference type="InterPro" id="IPR001466">
    <property type="entry name" value="Beta-lactam-related"/>
</dbReference>
<dbReference type="InterPro" id="IPR012338">
    <property type="entry name" value="Beta-lactam/transpept-like"/>
</dbReference>
<dbReference type="AlphaFoldDB" id="A0AAW0C3A2"/>
<dbReference type="PANTHER" id="PTHR43283:SF3">
    <property type="entry name" value="BETA-LACTAMASE FAMILY PROTEIN (AFU_ORTHOLOGUE AFUA_5G07500)"/>
    <property type="match status" value="1"/>
</dbReference>
<dbReference type="SUPFAM" id="SSF56601">
    <property type="entry name" value="beta-lactamase/transpeptidase-like"/>
    <property type="match status" value="1"/>
</dbReference>
<dbReference type="Pfam" id="PF00144">
    <property type="entry name" value="Beta-lactamase"/>
    <property type="match status" value="1"/>
</dbReference>
<dbReference type="EMBL" id="JAWWNJ010000023">
    <property type="protein sequence ID" value="KAK7033422.1"/>
    <property type="molecule type" value="Genomic_DNA"/>
</dbReference>
<protein>
    <submittedName>
        <fullName evidence="2">Beta-lactamase/transpeptidase-like protein</fullName>
    </submittedName>
</protein>
<reference evidence="2 3" key="1">
    <citation type="journal article" date="2024" name="J Genomics">
        <title>Draft genome sequencing and assembly of Favolaschia claudopus CIRM-BRFM 2984 isolated from oak limbs.</title>
        <authorList>
            <person name="Navarro D."/>
            <person name="Drula E."/>
            <person name="Chaduli D."/>
            <person name="Cazenave R."/>
            <person name="Ahrendt S."/>
            <person name="Wang J."/>
            <person name="Lipzen A."/>
            <person name="Daum C."/>
            <person name="Barry K."/>
            <person name="Grigoriev I.V."/>
            <person name="Favel A."/>
            <person name="Rosso M.N."/>
            <person name="Martin F."/>
        </authorList>
    </citation>
    <scope>NUCLEOTIDE SEQUENCE [LARGE SCALE GENOMIC DNA]</scope>
    <source>
        <strain evidence="2 3">CIRM-BRFM 2984</strain>
    </source>
</reference>
<proteinExistence type="predicted"/>
<dbReference type="PANTHER" id="PTHR43283">
    <property type="entry name" value="BETA-LACTAMASE-RELATED"/>
    <property type="match status" value="1"/>
</dbReference>
<gene>
    <name evidence="2" type="ORF">R3P38DRAFT_2922571</name>
</gene>
<evidence type="ECO:0000313" key="3">
    <source>
        <dbReference type="Proteomes" id="UP001362999"/>
    </source>
</evidence>
<dbReference type="InterPro" id="IPR050789">
    <property type="entry name" value="Diverse_Enzym_Activities"/>
</dbReference>
<dbReference type="Gene3D" id="3.40.710.10">
    <property type="entry name" value="DD-peptidase/beta-lactamase superfamily"/>
    <property type="match status" value="1"/>
</dbReference>
<evidence type="ECO:0000259" key="1">
    <source>
        <dbReference type="Pfam" id="PF00144"/>
    </source>
</evidence>
<sequence length="426" mass="45619">MSESRDLSSAQKDALDKILTGAVSSKSTPALFFGVTNAEGLSYLRAEGTRIVDDPSSGAIDEDTLFWLCSQTKLITTIAALQLVEQGKIALDTPVETVLPELANPVVVTAQDETSRKILTTTPAKGKILFRHLLNHTSGLDYTLDETANSTGPSQGAPSAYVHHYKDGEGASKFLDIVKGSLSHVPLRFEPGTNFAYGVSIGCAGFVIERLSGKTLGQYFQDHIFSPLGITNMTFSLTPTQLKERLLPLSYRNKRGGVESWKGPDVIEQDRTAVTLHQGGGGIYASLKDYLAILRHLLQISAGNAPANAILGRASVDSMFTPTLPPAVAAQQLSPLIDAFQPHLGIPNGSAQFGYGLCVNMVDIPGKRRKGTGTWSGWAGTCFFVDRTAGLAAVLGTQLLPTCDDIMYRTLDALEKVIYAGLENDS</sequence>
<comment type="caution">
    <text evidence="2">The sequence shown here is derived from an EMBL/GenBank/DDBJ whole genome shotgun (WGS) entry which is preliminary data.</text>
</comment>